<protein>
    <submittedName>
        <fullName evidence="1">Uncharacterized protein</fullName>
    </submittedName>
</protein>
<reference evidence="1" key="1">
    <citation type="submission" date="2018-06" db="EMBL/GenBank/DDBJ databases">
        <authorList>
            <person name="Zhirakovskaya E."/>
        </authorList>
    </citation>
    <scope>NUCLEOTIDE SEQUENCE</scope>
</reference>
<dbReference type="AlphaFoldDB" id="A0A3B0V1H6"/>
<sequence length="422" mass="46492">MKIKTKLTNKLLAFMSALLLFTVSVNAQNKATVPSQGDSTSFKQASTSNIPAVITNLPLNEWQNISLNTIKDVDPCPVSRCAWSAVEGLQGVVNDWTGGVYASKEGALGGLVYYGGGHNGYYGNEVYFFDLATLTWERRGEPTEGRIPKDPRNFEVDSQCRFWDGKPLPTHTYDSVVYDPLQNLFWVTKIRDAPSDPPGPPVWCSSTWPAAFSLDTNTWSDGGTSPVRSQFSGTAWDAKRKLIWVVDHAEPEVHSFDPVLDVWQTHGGGFPLNLDFTAAIDPVRDLLVFTNFISDTKKVVVVDLNSPSDDWFSVNTTGDNSIEEYAQIGFEWVPQLGGFIAWKSGLDLFLLTPPASDPRNNPWVWTRISATGVTPDVPHRGPYSKFQYVPELGIALVASSVTGSVSAIRLVETDLIYANGFE</sequence>
<dbReference type="EMBL" id="UOEW01000081">
    <property type="protein sequence ID" value="VAW34760.1"/>
    <property type="molecule type" value="Genomic_DNA"/>
</dbReference>
<proteinExistence type="predicted"/>
<name>A0A3B0V1H6_9ZZZZ</name>
<evidence type="ECO:0000313" key="1">
    <source>
        <dbReference type="EMBL" id="VAW34760.1"/>
    </source>
</evidence>
<dbReference type="SUPFAM" id="SSF117281">
    <property type="entry name" value="Kelch motif"/>
    <property type="match status" value="1"/>
</dbReference>
<organism evidence="1">
    <name type="scientific">hydrothermal vent metagenome</name>
    <dbReference type="NCBI Taxonomy" id="652676"/>
    <lineage>
        <taxon>unclassified sequences</taxon>
        <taxon>metagenomes</taxon>
        <taxon>ecological metagenomes</taxon>
    </lineage>
</organism>
<dbReference type="Gene3D" id="2.120.10.80">
    <property type="entry name" value="Kelch-type beta propeller"/>
    <property type="match status" value="1"/>
</dbReference>
<dbReference type="InterPro" id="IPR015915">
    <property type="entry name" value="Kelch-typ_b-propeller"/>
</dbReference>
<gene>
    <name evidence="1" type="ORF">MNBD_GAMMA01-35</name>
</gene>
<accession>A0A3B0V1H6</accession>